<feature type="domain" description="HTH hxlR-type" evidence="4">
    <location>
        <begin position="11"/>
        <end position="108"/>
    </location>
</feature>
<keyword evidence="2" id="KW-0238">DNA-binding</keyword>
<dbReference type="PANTHER" id="PTHR33204">
    <property type="entry name" value="TRANSCRIPTIONAL REGULATOR, MARR FAMILY"/>
    <property type="match status" value="1"/>
</dbReference>
<dbReference type="Gene3D" id="1.10.10.10">
    <property type="entry name" value="Winged helix-like DNA-binding domain superfamily/Winged helix DNA-binding domain"/>
    <property type="match status" value="1"/>
</dbReference>
<keyword evidence="3" id="KW-0804">Transcription</keyword>
<dbReference type="SUPFAM" id="SSF46785">
    <property type="entry name" value="Winged helix' DNA-binding domain"/>
    <property type="match status" value="1"/>
</dbReference>
<dbReference type="PROSITE" id="PS51118">
    <property type="entry name" value="HTH_HXLR"/>
    <property type="match status" value="1"/>
</dbReference>
<reference evidence="5" key="1">
    <citation type="submission" date="2020-02" db="EMBL/GenBank/DDBJ databases">
        <authorList>
            <person name="Meier V. D."/>
        </authorList>
    </citation>
    <scope>NUCLEOTIDE SEQUENCE</scope>
    <source>
        <strain evidence="5">AVDCRST_MAG20</strain>
    </source>
</reference>
<dbReference type="AlphaFoldDB" id="A0A6J4IJW4"/>
<name>A0A6J4IJW4_9ACTN</name>
<evidence type="ECO:0000256" key="1">
    <source>
        <dbReference type="ARBA" id="ARBA00023015"/>
    </source>
</evidence>
<sequence>MRRTDTSAWPCNIARSAQVLADHWNVLLIRQACLGVRRYDDLQRSLGIGRNMLTLRLTLLVDEGILERVVYQQNPVRHEYRLTDKGRDAYTVLAAMDAWGRRWLAGPEGTPVLLHHETCGHDMHAVVVCSECRDPIDVREVTARMAPRPAATPID</sequence>
<dbReference type="Pfam" id="PF01638">
    <property type="entry name" value="HxlR"/>
    <property type="match status" value="1"/>
</dbReference>
<gene>
    <name evidence="5" type="ORF">AVDCRST_MAG20-2387</name>
</gene>
<accession>A0A6J4IJW4</accession>
<protein>
    <submittedName>
        <fullName evidence="5">Transcriptional regulator, HxlR family</fullName>
    </submittedName>
</protein>
<dbReference type="InterPro" id="IPR002577">
    <property type="entry name" value="HTH_HxlR"/>
</dbReference>
<keyword evidence="1" id="KW-0805">Transcription regulation</keyword>
<dbReference type="PANTHER" id="PTHR33204:SF36">
    <property type="entry name" value="TRANSCRIPTIONAL REGULATORY PROTEIN"/>
    <property type="match status" value="1"/>
</dbReference>
<evidence type="ECO:0000256" key="2">
    <source>
        <dbReference type="ARBA" id="ARBA00023125"/>
    </source>
</evidence>
<proteinExistence type="predicted"/>
<organism evidence="5">
    <name type="scientific">uncultured Acidimicrobiales bacterium</name>
    <dbReference type="NCBI Taxonomy" id="310071"/>
    <lineage>
        <taxon>Bacteria</taxon>
        <taxon>Bacillati</taxon>
        <taxon>Actinomycetota</taxon>
        <taxon>Acidimicrobiia</taxon>
        <taxon>Acidimicrobiales</taxon>
        <taxon>environmental samples</taxon>
    </lineage>
</organism>
<dbReference type="InterPro" id="IPR036390">
    <property type="entry name" value="WH_DNA-bd_sf"/>
</dbReference>
<evidence type="ECO:0000259" key="4">
    <source>
        <dbReference type="PROSITE" id="PS51118"/>
    </source>
</evidence>
<evidence type="ECO:0000313" key="5">
    <source>
        <dbReference type="EMBL" id="CAA9253805.1"/>
    </source>
</evidence>
<dbReference type="GO" id="GO:0003677">
    <property type="term" value="F:DNA binding"/>
    <property type="evidence" value="ECO:0007669"/>
    <property type="project" value="UniProtKB-KW"/>
</dbReference>
<dbReference type="InterPro" id="IPR036388">
    <property type="entry name" value="WH-like_DNA-bd_sf"/>
</dbReference>
<evidence type="ECO:0000256" key="3">
    <source>
        <dbReference type="ARBA" id="ARBA00023163"/>
    </source>
</evidence>
<dbReference type="EMBL" id="CADCSY010000108">
    <property type="protein sequence ID" value="CAA9253805.1"/>
    <property type="molecule type" value="Genomic_DNA"/>
</dbReference>